<evidence type="ECO:0000256" key="1">
    <source>
        <dbReference type="ARBA" id="ARBA00006974"/>
    </source>
</evidence>
<dbReference type="STRING" id="1504633.A0A2T7EVE5"/>
<name>A0A2T7EVE5_9POAL</name>
<dbReference type="GO" id="GO:0009733">
    <property type="term" value="P:response to auxin"/>
    <property type="evidence" value="ECO:0007669"/>
    <property type="project" value="InterPro"/>
</dbReference>
<sequence>MMKANRIAQLAKKWQRIAALRLSLGVAVEADECCTSMASKGHCVVYTADKRFEVPLAYLGTPVFAVLLQISQEEFGFVSDGRWVDLTSLWCRSHGVCHVPAQERSSAELEKAFLNTMVASCHYASCVAPSVGVSHQVAVCSSWMGVK</sequence>
<dbReference type="InterPro" id="IPR003676">
    <property type="entry name" value="SAUR_fam"/>
</dbReference>
<dbReference type="EMBL" id="CM009750">
    <property type="protein sequence ID" value="PUZ71794.1"/>
    <property type="molecule type" value="Genomic_DNA"/>
</dbReference>
<gene>
    <name evidence="3" type="ORF">GQ55_2G343200</name>
</gene>
<reference evidence="3 4" key="1">
    <citation type="submission" date="2018-04" db="EMBL/GenBank/DDBJ databases">
        <title>WGS assembly of Panicum hallii var. hallii HAL2.</title>
        <authorList>
            <person name="Lovell J."/>
            <person name="Jenkins J."/>
            <person name="Lowry D."/>
            <person name="Mamidi S."/>
            <person name="Sreedasyam A."/>
            <person name="Weng X."/>
            <person name="Barry K."/>
            <person name="Bonette J."/>
            <person name="Campitelli B."/>
            <person name="Daum C."/>
            <person name="Gordon S."/>
            <person name="Gould B."/>
            <person name="Lipzen A."/>
            <person name="MacQueen A."/>
            <person name="Palacio-Mejia J."/>
            <person name="Plott C."/>
            <person name="Shakirov E."/>
            <person name="Shu S."/>
            <person name="Yoshinaga Y."/>
            <person name="Zane M."/>
            <person name="Rokhsar D."/>
            <person name="Grimwood J."/>
            <person name="Schmutz J."/>
            <person name="Juenger T."/>
        </authorList>
    </citation>
    <scope>NUCLEOTIDE SEQUENCE [LARGE SCALE GENOMIC DNA]</scope>
    <source>
        <strain evidence="4">cv. HAL2</strain>
    </source>
</reference>
<evidence type="ECO:0000256" key="2">
    <source>
        <dbReference type="SAM" id="SignalP"/>
    </source>
</evidence>
<dbReference type="Gramene" id="PUZ71794">
    <property type="protein sequence ID" value="PUZ71794"/>
    <property type="gene ID" value="GQ55_2G343200"/>
</dbReference>
<evidence type="ECO:0000313" key="3">
    <source>
        <dbReference type="EMBL" id="PUZ71794.1"/>
    </source>
</evidence>
<dbReference type="OrthoDB" id="1936278at2759"/>
<organism evidence="3 4">
    <name type="scientific">Panicum hallii var. hallii</name>
    <dbReference type="NCBI Taxonomy" id="1504633"/>
    <lineage>
        <taxon>Eukaryota</taxon>
        <taxon>Viridiplantae</taxon>
        <taxon>Streptophyta</taxon>
        <taxon>Embryophyta</taxon>
        <taxon>Tracheophyta</taxon>
        <taxon>Spermatophyta</taxon>
        <taxon>Magnoliopsida</taxon>
        <taxon>Liliopsida</taxon>
        <taxon>Poales</taxon>
        <taxon>Poaceae</taxon>
        <taxon>PACMAD clade</taxon>
        <taxon>Panicoideae</taxon>
        <taxon>Panicodae</taxon>
        <taxon>Paniceae</taxon>
        <taxon>Panicinae</taxon>
        <taxon>Panicum</taxon>
        <taxon>Panicum sect. Panicum</taxon>
    </lineage>
</organism>
<accession>A0A2T7EVE5</accession>
<dbReference type="Pfam" id="PF02519">
    <property type="entry name" value="Auxin_inducible"/>
    <property type="match status" value="1"/>
</dbReference>
<evidence type="ECO:0000313" key="4">
    <source>
        <dbReference type="Proteomes" id="UP000244336"/>
    </source>
</evidence>
<keyword evidence="4" id="KW-1185">Reference proteome</keyword>
<evidence type="ECO:0008006" key="5">
    <source>
        <dbReference type="Google" id="ProtNLM"/>
    </source>
</evidence>
<dbReference type="PANTHER" id="PTHR31175:SF117">
    <property type="entry name" value="AUXIN-RESPONSIVE PROTEIN SAUR36"/>
    <property type="match status" value="1"/>
</dbReference>
<dbReference type="PANTHER" id="PTHR31175">
    <property type="entry name" value="AUXIN-RESPONSIVE FAMILY PROTEIN"/>
    <property type="match status" value="1"/>
</dbReference>
<dbReference type="AlphaFoldDB" id="A0A2T7EVE5"/>
<proteinExistence type="inferred from homology"/>
<comment type="similarity">
    <text evidence="1">Belongs to the ARG7 family.</text>
</comment>
<protein>
    <recommendedName>
        <fullName evidence="5">DUF5615 domain-containing protein</fullName>
    </recommendedName>
</protein>
<feature type="chain" id="PRO_5015493573" description="DUF5615 domain-containing protein" evidence="2">
    <location>
        <begin position="31"/>
        <end position="147"/>
    </location>
</feature>
<keyword evidence="2" id="KW-0732">Signal</keyword>
<feature type="signal peptide" evidence="2">
    <location>
        <begin position="1"/>
        <end position="30"/>
    </location>
</feature>
<dbReference type="Proteomes" id="UP000244336">
    <property type="component" value="Chromosome 2"/>
</dbReference>